<reference evidence="8" key="1">
    <citation type="submission" date="2022-12" db="EMBL/GenBank/DDBJ databases">
        <authorList>
            <person name="Petersen C."/>
        </authorList>
    </citation>
    <scope>NUCLEOTIDE SEQUENCE</scope>
    <source>
        <strain evidence="8">IBT 21472</strain>
    </source>
</reference>
<evidence type="ECO:0000256" key="1">
    <source>
        <dbReference type="ARBA" id="ARBA00004141"/>
    </source>
</evidence>
<keyword evidence="3 7" id="KW-0812">Transmembrane</keyword>
<sequence length="488" mass="53129">MIRTRVEKRAPWCHVWRSSNCFIVCTMSLAIFTGKWPPLQYHCIVEIEQLLMNTILSDELLFAFMLPLLPTVLEQRIGLDPSLTQRFTSIFLAEGAFISVISSPIFGSIADAISSKKTLLLLLLVLTLISTACLSLTTHLTWLFAGRFFQCLTSNGIWIVGMSTMAENIGSEHMGKIAGLTSTLTAAGTTGGPILAGVLFELGGYWCAWMGPAAFLLVDITMRLLMIEKQDKPEQGDQNPEQDPLLKIQPTRSNDDESNSSTSLEGQGWLFYALIFRQSRFSSGVFCAFVFALLIGCIESTLAVHIRSAFGWGALHVGLLLAWIQGPGIVLAAPVGWMKDKQGSRIPTAVGFLGLSPFLLFSGIPGSKVFQWATDKFWAQPLYVVCMALIGCLLSLLNGVGTMQATEAIDILEAENPGVFGPNGGYSRALSITNMTWMAGLMTGPLLAELIIGHFGYFELQCSLGIMTLAFLGSPVPKFAEQVDEDEA</sequence>
<keyword evidence="4 7" id="KW-1133">Transmembrane helix</keyword>
<dbReference type="PANTHER" id="PTHR23506">
    <property type="entry name" value="GH10249P"/>
    <property type="match status" value="1"/>
</dbReference>
<dbReference type="InterPro" id="IPR036259">
    <property type="entry name" value="MFS_trans_sf"/>
</dbReference>
<evidence type="ECO:0000313" key="8">
    <source>
        <dbReference type="EMBL" id="KAJ5316453.1"/>
    </source>
</evidence>
<evidence type="ECO:0000256" key="6">
    <source>
        <dbReference type="SAM" id="MobiDB-lite"/>
    </source>
</evidence>
<evidence type="ECO:0000256" key="2">
    <source>
        <dbReference type="ARBA" id="ARBA00022448"/>
    </source>
</evidence>
<organism evidence="8 9">
    <name type="scientific">Penicillium atrosanguineum</name>
    <dbReference type="NCBI Taxonomy" id="1132637"/>
    <lineage>
        <taxon>Eukaryota</taxon>
        <taxon>Fungi</taxon>
        <taxon>Dikarya</taxon>
        <taxon>Ascomycota</taxon>
        <taxon>Pezizomycotina</taxon>
        <taxon>Eurotiomycetes</taxon>
        <taxon>Eurotiomycetidae</taxon>
        <taxon>Eurotiales</taxon>
        <taxon>Aspergillaceae</taxon>
        <taxon>Penicillium</taxon>
    </lineage>
</organism>
<dbReference type="InterPro" id="IPR050930">
    <property type="entry name" value="MFS_Vesicular_Transporter"/>
</dbReference>
<comment type="caution">
    <text evidence="8">The sequence shown here is derived from an EMBL/GenBank/DDBJ whole genome shotgun (WGS) entry which is preliminary data.</text>
</comment>
<feature type="transmembrane region" description="Helical" evidence="7">
    <location>
        <begin position="206"/>
        <end position="225"/>
    </location>
</feature>
<protein>
    <submittedName>
        <fullName evidence="8">Major facilitator superfamily domain-containing protein</fullName>
    </submittedName>
</protein>
<evidence type="ECO:0000256" key="5">
    <source>
        <dbReference type="ARBA" id="ARBA00023136"/>
    </source>
</evidence>
<keyword evidence="2" id="KW-0813">Transport</keyword>
<proteinExistence type="predicted"/>
<keyword evidence="5 7" id="KW-0472">Membrane</keyword>
<dbReference type="Gene3D" id="1.20.1250.20">
    <property type="entry name" value="MFS general substrate transporter like domains"/>
    <property type="match status" value="2"/>
</dbReference>
<feature type="region of interest" description="Disordered" evidence="6">
    <location>
        <begin position="231"/>
        <end position="263"/>
    </location>
</feature>
<feature type="transmembrane region" description="Helical" evidence="7">
    <location>
        <begin position="285"/>
        <end position="306"/>
    </location>
</feature>
<dbReference type="InterPro" id="IPR011701">
    <property type="entry name" value="MFS"/>
</dbReference>
<dbReference type="PANTHER" id="PTHR23506:SF35">
    <property type="entry name" value="MAJOR FACILITATOR SUPERFAMILY (MFS) PROFILE DOMAIN-CONTAINING PROTEIN-RELATED"/>
    <property type="match status" value="1"/>
</dbReference>
<dbReference type="GO" id="GO:0016020">
    <property type="term" value="C:membrane"/>
    <property type="evidence" value="ECO:0007669"/>
    <property type="project" value="UniProtKB-SubCell"/>
</dbReference>
<accession>A0A9W9PZK7</accession>
<feature type="transmembrane region" description="Helical" evidence="7">
    <location>
        <begin position="377"/>
        <end position="397"/>
    </location>
</feature>
<evidence type="ECO:0000256" key="4">
    <source>
        <dbReference type="ARBA" id="ARBA00022989"/>
    </source>
</evidence>
<feature type="transmembrane region" description="Helical" evidence="7">
    <location>
        <begin position="346"/>
        <end position="365"/>
    </location>
</feature>
<feature type="transmembrane region" description="Helical" evidence="7">
    <location>
        <begin position="50"/>
        <end position="69"/>
    </location>
</feature>
<evidence type="ECO:0000256" key="3">
    <source>
        <dbReference type="ARBA" id="ARBA00022692"/>
    </source>
</evidence>
<feature type="transmembrane region" description="Helical" evidence="7">
    <location>
        <begin position="119"/>
        <end position="138"/>
    </location>
</feature>
<feature type="transmembrane region" description="Helical" evidence="7">
    <location>
        <begin position="89"/>
        <end position="107"/>
    </location>
</feature>
<dbReference type="Proteomes" id="UP001147746">
    <property type="component" value="Unassembled WGS sequence"/>
</dbReference>
<gene>
    <name evidence="8" type="ORF">N7476_006760</name>
</gene>
<name>A0A9W9PZK7_9EURO</name>
<dbReference type="Pfam" id="PF07690">
    <property type="entry name" value="MFS_1"/>
    <property type="match status" value="1"/>
</dbReference>
<keyword evidence="9" id="KW-1185">Reference proteome</keyword>
<evidence type="ECO:0000313" key="9">
    <source>
        <dbReference type="Proteomes" id="UP001147746"/>
    </source>
</evidence>
<dbReference type="SUPFAM" id="SSF103473">
    <property type="entry name" value="MFS general substrate transporter"/>
    <property type="match status" value="1"/>
</dbReference>
<dbReference type="AlphaFoldDB" id="A0A9W9PZK7"/>
<dbReference type="EMBL" id="JAPZBO010000005">
    <property type="protein sequence ID" value="KAJ5316453.1"/>
    <property type="molecule type" value="Genomic_DNA"/>
</dbReference>
<comment type="subcellular location">
    <subcellularLocation>
        <location evidence="1">Membrane</location>
        <topology evidence="1">Multi-pass membrane protein</topology>
    </subcellularLocation>
</comment>
<dbReference type="GO" id="GO:0022857">
    <property type="term" value="F:transmembrane transporter activity"/>
    <property type="evidence" value="ECO:0007669"/>
    <property type="project" value="InterPro"/>
</dbReference>
<reference evidence="8" key="2">
    <citation type="journal article" date="2023" name="IMA Fungus">
        <title>Comparative genomic study of the Penicillium genus elucidates a diverse pangenome and 15 lateral gene transfer events.</title>
        <authorList>
            <person name="Petersen C."/>
            <person name="Sorensen T."/>
            <person name="Nielsen M.R."/>
            <person name="Sondergaard T.E."/>
            <person name="Sorensen J.L."/>
            <person name="Fitzpatrick D.A."/>
            <person name="Frisvad J.C."/>
            <person name="Nielsen K.L."/>
        </authorList>
    </citation>
    <scope>NUCLEOTIDE SEQUENCE</scope>
    <source>
        <strain evidence="8">IBT 21472</strain>
    </source>
</reference>
<feature type="transmembrane region" description="Helical" evidence="7">
    <location>
        <begin position="312"/>
        <end position="334"/>
    </location>
</feature>
<evidence type="ECO:0000256" key="7">
    <source>
        <dbReference type="SAM" id="Phobius"/>
    </source>
</evidence>